<evidence type="ECO:0000313" key="4">
    <source>
        <dbReference type="EMBL" id="TDH67402.1"/>
    </source>
</evidence>
<dbReference type="InterPro" id="IPR015421">
    <property type="entry name" value="PyrdxlP-dep_Trfase_major"/>
</dbReference>
<dbReference type="SUPFAM" id="SSF53383">
    <property type="entry name" value="PLP-dependent transferases"/>
    <property type="match status" value="1"/>
</dbReference>
<evidence type="ECO:0008006" key="6">
    <source>
        <dbReference type="Google" id="ProtNLM"/>
    </source>
</evidence>
<comment type="cofactor">
    <cofactor evidence="1 3">
        <name>pyridoxal 5'-phosphate</name>
        <dbReference type="ChEBI" id="CHEBI:597326"/>
    </cofactor>
</comment>
<reference evidence="4 5" key="1">
    <citation type="journal article" date="2021" name="Genome Biol.">
        <title>AFLAP: assembly-free linkage analysis pipeline using k-mers from genome sequencing data.</title>
        <authorList>
            <person name="Fletcher K."/>
            <person name="Zhang L."/>
            <person name="Gil J."/>
            <person name="Han R."/>
            <person name="Cavanaugh K."/>
            <person name="Michelmore R."/>
        </authorList>
    </citation>
    <scope>NUCLEOTIDE SEQUENCE [LARGE SCALE GENOMIC DNA]</scope>
    <source>
        <strain evidence="4 5">SF5</strain>
    </source>
</reference>
<evidence type="ECO:0000313" key="5">
    <source>
        <dbReference type="Proteomes" id="UP000294530"/>
    </source>
</evidence>
<dbReference type="GeneID" id="94344187"/>
<dbReference type="InterPro" id="IPR015424">
    <property type="entry name" value="PyrdxlP-dep_Trfase"/>
</dbReference>
<accession>A0A976FIK5</accession>
<organism evidence="4 5">
    <name type="scientific">Bremia lactucae</name>
    <name type="common">Lettuce downy mildew</name>
    <dbReference type="NCBI Taxonomy" id="4779"/>
    <lineage>
        <taxon>Eukaryota</taxon>
        <taxon>Sar</taxon>
        <taxon>Stramenopiles</taxon>
        <taxon>Oomycota</taxon>
        <taxon>Peronosporomycetes</taxon>
        <taxon>Peronosporales</taxon>
        <taxon>Peronosporaceae</taxon>
        <taxon>Bremia</taxon>
    </lineage>
</organism>
<comment type="caution">
    <text evidence="4">The sequence shown here is derived from an EMBL/GenBank/DDBJ whole genome shotgun (WGS) entry which is preliminary data.</text>
</comment>
<evidence type="ECO:0000256" key="2">
    <source>
        <dbReference type="ARBA" id="ARBA00022898"/>
    </source>
</evidence>
<protein>
    <recommendedName>
        <fullName evidence="6">Cystathionine gamma-synthase</fullName>
    </recommendedName>
</protein>
<dbReference type="InterPro" id="IPR000277">
    <property type="entry name" value="Cys/Met-Metab_PyrdxlP-dep_enz"/>
</dbReference>
<dbReference type="AlphaFoldDB" id="A0A976FIK5"/>
<dbReference type="GO" id="GO:0030170">
    <property type="term" value="F:pyridoxal phosphate binding"/>
    <property type="evidence" value="ECO:0007669"/>
    <property type="project" value="InterPro"/>
</dbReference>
<dbReference type="PANTHER" id="PTHR42699:SF1">
    <property type="entry name" value="CYSTATHIONINE GAMMA-SYNTHASE-RELATED"/>
    <property type="match status" value="1"/>
</dbReference>
<comment type="similarity">
    <text evidence="3">Belongs to the trans-sulfuration enzymes family.</text>
</comment>
<evidence type="ECO:0000256" key="3">
    <source>
        <dbReference type="RuleBase" id="RU362118"/>
    </source>
</evidence>
<dbReference type="Gene3D" id="3.90.1150.10">
    <property type="entry name" value="Aspartate Aminotransferase, domain 1"/>
    <property type="match status" value="1"/>
</dbReference>
<dbReference type="KEGG" id="blac:94344187"/>
<dbReference type="OrthoDB" id="10047078at2759"/>
<dbReference type="InterPro" id="IPR015422">
    <property type="entry name" value="PyrdxlP-dep_Trfase_small"/>
</dbReference>
<dbReference type="FunFam" id="3.40.640.10:FF:000221">
    <property type="entry name" value="PLP-dependent transferase"/>
    <property type="match status" value="1"/>
</dbReference>
<keyword evidence="2 3" id="KW-0663">Pyridoxal phosphate</keyword>
<dbReference type="Gene3D" id="3.40.640.10">
    <property type="entry name" value="Type I PLP-dependent aspartate aminotransferase-like (Major domain)"/>
    <property type="match status" value="1"/>
</dbReference>
<dbReference type="GO" id="GO:0003962">
    <property type="term" value="F:cystathionine gamma-synthase activity"/>
    <property type="evidence" value="ECO:0007669"/>
    <property type="project" value="TreeGrafter"/>
</dbReference>
<dbReference type="FunFam" id="3.90.1150.10:FF:000063">
    <property type="entry name" value="Probable cystathionine gamma-synthase"/>
    <property type="match status" value="1"/>
</dbReference>
<dbReference type="RefSeq" id="XP_067816901.1">
    <property type="nucleotide sequence ID" value="XM_067958516.1"/>
</dbReference>
<sequence>MSLSPQRLGMSLPPYDMNAISVSMPRWEDIVSYEEGDSEVLNVMACGYPRFFRHPFVVTLQITIQNHFFANDDVNYWEIMILPTFDVAERLRNFLLTSNSDAIKREEVSVHVVLTAVHLVRFPRQINVTAKQFWQHSGEIISSRHAERLLAVIKSSGELKAPAVAQTNSHLALRQRVAELYLPTADAGKVSLYPTGMSAIFSTVRLLQKIQGNDCKSILVGFPYVDTLKILSRKEWCAQGVHFFATCGEKEMQQVEAIVATEKVLGIWTEFPSNPLLSLADLKRLAKCAHDNGVVLVVDDTVGSFNVNPMKHGCADLVVTSLSKIFSGSCNVMGGSVVLNPDSPLIHQLEAVFDPENDSFIVEDDVNVLLEQSKDLCKRVAKANTSTAAIVQKLQRHPLVKDVFYPTFGDSKKLYDPFLNSLYDNEKPQYGPLISIVLYGGIESAKAFYNALTIAKGPSLGTNFTLCCPYAQLAHYNELDFVESFGVDRNIIRISIGQEDPDVLWADFEQAFATAEVARPKCGVSNL</sequence>
<dbReference type="InterPro" id="IPR051750">
    <property type="entry name" value="Trans-sulfuration_enzymes"/>
</dbReference>
<dbReference type="Pfam" id="PF01053">
    <property type="entry name" value="Cys_Met_Meta_PP"/>
    <property type="match status" value="1"/>
</dbReference>
<gene>
    <name evidence="4" type="ORF">CCR75_000408</name>
</gene>
<proteinExistence type="inferred from homology"/>
<evidence type="ECO:0000256" key="1">
    <source>
        <dbReference type="ARBA" id="ARBA00001933"/>
    </source>
</evidence>
<dbReference type="PANTHER" id="PTHR42699">
    <property type="match status" value="1"/>
</dbReference>
<name>A0A976FIK5_BRELC</name>
<dbReference type="EMBL" id="SHOA02000006">
    <property type="protein sequence ID" value="TDH67402.1"/>
    <property type="molecule type" value="Genomic_DNA"/>
</dbReference>
<dbReference type="GO" id="GO:0019346">
    <property type="term" value="P:transsulfuration"/>
    <property type="evidence" value="ECO:0007669"/>
    <property type="project" value="InterPro"/>
</dbReference>
<keyword evidence="5" id="KW-1185">Reference proteome</keyword>
<dbReference type="Proteomes" id="UP000294530">
    <property type="component" value="Unassembled WGS sequence"/>
</dbReference>